<keyword evidence="1" id="KW-0812">Transmembrane</keyword>
<feature type="transmembrane region" description="Helical" evidence="1">
    <location>
        <begin position="14"/>
        <end position="34"/>
    </location>
</feature>
<evidence type="ECO:0000256" key="1">
    <source>
        <dbReference type="SAM" id="Phobius"/>
    </source>
</evidence>
<name>A0A075GJ73_9EURY</name>
<proteinExistence type="predicted"/>
<dbReference type="EMBL" id="KF900635">
    <property type="protein sequence ID" value="AIF01952.1"/>
    <property type="molecule type" value="Genomic_DNA"/>
</dbReference>
<sequence>MVVGASELGKRNELIGALLVSIPLVSILAIIWLYRDTSDTDQVADFTTGILWLVIPSLVLFVTLPTFLRRGMEFWPSLGIACVLTIIAYYIGLQLATRYAGIS</sequence>
<keyword evidence="1" id="KW-1133">Transmembrane helix</keyword>
<organism evidence="2">
    <name type="scientific">uncultured marine group II/III euryarchaeote KM3_151_F02</name>
    <dbReference type="NCBI Taxonomy" id="1457893"/>
    <lineage>
        <taxon>Archaea</taxon>
        <taxon>Methanobacteriati</taxon>
        <taxon>Methanobacteriota</taxon>
        <taxon>environmental samples</taxon>
    </lineage>
</organism>
<reference evidence="2" key="1">
    <citation type="journal article" date="2014" name="Genome Biol. Evol.">
        <title>Pangenome evidence for extensive interdomain horizontal transfer affecting lineage core and shell genes in uncultured planktonic thaumarchaeota and euryarchaeota.</title>
        <authorList>
            <person name="Deschamps P."/>
            <person name="Zivanovic Y."/>
            <person name="Moreira D."/>
            <person name="Rodriguez-Valera F."/>
            <person name="Lopez-Garcia P."/>
        </authorList>
    </citation>
    <scope>NUCLEOTIDE SEQUENCE</scope>
</reference>
<keyword evidence="1" id="KW-0472">Membrane</keyword>
<evidence type="ECO:0000313" key="2">
    <source>
        <dbReference type="EMBL" id="AIF01952.1"/>
    </source>
</evidence>
<keyword evidence="2" id="KW-0808">Transferase</keyword>
<feature type="transmembrane region" description="Helical" evidence="1">
    <location>
        <begin position="74"/>
        <end position="93"/>
    </location>
</feature>
<accession>A0A075GJ73</accession>
<protein>
    <submittedName>
        <fullName evidence="2">4-amino-4-deoxy-L-arabinose transferase</fullName>
    </submittedName>
</protein>
<feature type="transmembrane region" description="Helical" evidence="1">
    <location>
        <begin position="46"/>
        <end position="68"/>
    </location>
</feature>
<dbReference type="GO" id="GO:0016740">
    <property type="term" value="F:transferase activity"/>
    <property type="evidence" value="ECO:0007669"/>
    <property type="project" value="UniProtKB-KW"/>
</dbReference>
<dbReference type="AlphaFoldDB" id="A0A075GJ73"/>